<comment type="caution">
    <text evidence="2">The sequence shown here is derived from an EMBL/GenBank/DDBJ whole genome shotgun (WGS) entry which is preliminary data.</text>
</comment>
<sequence>MRATPGRLVKWGSTDSFGSTREGSQVTTPERVSPEEQRELSRIASAVEADLCLAGLPVIHGGCGRRGRTDGAPGALVSYDPGRDGSPGVHVRWCPSAELTRMTLAADGPGHRIAEFGGSVLDTMTNALGEVLRAAGWHVDATGADVHGASSVRVLEGTRTAGEPAP</sequence>
<feature type="region of interest" description="Disordered" evidence="1">
    <location>
        <begin position="1"/>
        <end position="38"/>
    </location>
</feature>
<reference evidence="2 3" key="1">
    <citation type="journal article" date="2019" name="Int. J. Syst. Evol. Microbiol.">
        <title>The Global Catalogue of Microorganisms (GCM) 10K type strain sequencing project: providing services to taxonomists for standard genome sequencing and annotation.</title>
        <authorList>
            <consortium name="The Broad Institute Genomics Platform"/>
            <consortium name="The Broad Institute Genome Sequencing Center for Infectious Disease"/>
            <person name="Wu L."/>
            <person name="Ma J."/>
        </authorList>
    </citation>
    <scope>NUCLEOTIDE SEQUENCE [LARGE SCALE GENOMIC DNA]</scope>
    <source>
        <strain evidence="2 3">JCM 6307</strain>
    </source>
</reference>
<dbReference type="Proteomes" id="UP001501358">
    <property type="component" value="Unassembled WGS sequence"/>
</dbReference>
<evidence type="ECO:0000313" key="3">
    <source>
        <dbReference type="Proteomes" id="UP001501358"/>
    </source>
</evidence>
<evidence type="ECO:0000256" key="1">
    <source>
        <dbReference type="SAM" id="MobiDB-lite"/>
    </source>
</evidence>
<name>A0ABN3LW37_9ACTN</name>
<protein>
    <submittedName>
        <fullName evidence="2">Uncharacterized protein</fullName>
    </submittedName>
</protein>
<gene>
    <name evidence="2" type="ORF">GCM10010406_29280</name>
</gene>
<accession>A0ABN3LW37</accession>
<evidence type="ECO:0000313" key="2">
    <source>
        <dbReference type="EMBL" id="GAA2491330.1"/>
    </source>
</evidence>
<organism evidence="2 3">
    <name type="scientific">Streptomyces thermolineatus</name>
    <dbReference type="NCBI Taxonomy" id="44033"/>
    <lineage>
        <taxon>Bacteria</taxon>
        <taxon>Bacillati</taxon>
        <taxon>Actinomycetota</taxon>
        <taxon>Actinomycetes</taxon>
        <taxon>Kitasatosporales</taxon>
        <taxon>Streptomycetaceae</taxon>
        <taxon>Streptomyces</taxon>
    </lineage>
</organism>
<keyword evidence="3" id="KW-1185">Reference proteome</keyword>
<dbReference type="EMBL" id="BAAATA010000015">
    <property type="protein sequence ID" value="GAA2491330.1"/>
    <property type="molecule type" value="Genomic_DNA"/>
</dbReference>
<proteinExistence type="predicted"/>
<feature type="compositionally biased region" description="Polar residues" evidence="1">
    <location>
        <begin position="13"/>
        <end position="30"/>
    </location>
</feature>